<dbReference type="Proteomes" id="UP000824229">
    <property type="component" value="Unassembled WGS sequence"/>
</dbReference>
<dbReference type="GO" id="GO:0022857">
    <property type="term" value="F:transmembrane transporter activity"/>
    <property type="evidence" value="ECO:0007669"/>
    <property type="project" value="InterPro"/>
</dbReference>
<name>A0A9E2KDR8_9FIRM</name>
<dbReference type="PANTHER" id="PTHR34390:SF2">
    <property type="entry name" value="SUCCINATE TRANSPORTER SUBUNIT YJJP-RELATED"/>
    <property type="match status" value="1"/>
</dbReference>
<comment type="subcellular location">
    <subcellularLocation>
        <location evidence="1">Cell membrane</location>
        <topology evidence="1">Multi-pass membrane protein</topology>
    </subcellularLocation>
</comment>
<evidence type="ECO:0000256" key="5">
    <source>
        <dbReference type="ARBA" id="ARBA00023136"/>
    </source>
</evidence>
<dbReference type="GO" id="GO:0005886">
    <property type="term" value="C:plasma membrane"/>
    <property type="evidence" value="ECO:0007669"/>
    <property type="project" value="UniProtKB-SubCell"/>
</dbReference>
<evidence type="ECO:0000313" key="9">
    <source>
        <dbReference type="Proteomes" id="UP000824229"/>
    </source>
</evidence>
<protein>
    <submittedName>
        <fullName evidence="8">Threonine/serine exporter family protein</fullName>
    </submittedName>
</protein>
<keyword evidence="5" id="KW-0472">Membrane</keyword>
<dbReference type="Pfam" id="PF06738">
    <property type="entry name" value="ThrE"/>
    <property type="match status" value="1"/>
</dbReference>
<evidence type="ECO:0000259" key="7">
    <source>
        <dbReference type="Pfam" id="PF06738"/>
    </source>
</evidence>
<evidence type="ECO:0000256" key="4">
    <source>
        <dbReference type="ARBA" id="ARBA00022989"/>
    </source>
</evidence>
<evidence type="ECO:0000256" key="2">
    <source>
        <dbReference type="ARBA" id="ARBA00022475"/>
    </source>
</evidence>
<comment type="similarity">
    <text evidence="6">Belongs to the ThrE exporter (TC 2.A.79) family.</text>
</comment>
<reference evidence="8" key="1">
    <citation type="journal article" date="2021" name="PeerJ">
        <title>Extensive microbial diversity within the chicken gut microbiome revealed by metagenomics and culture.</title>
        <authorList>
            <person name="Gilroy R."/>
            <person name="Ravi A."/>
            <person name="Getino M."/>
            <person name="Pursley I."/>
            <person name="Horton D.L."/>
            <person name="Alikhan N.F."/>
            <person name="Baker D."/>
            <person name="Gharbi K."/>
            <person name="Hall N."/>
            <person name="Watson M."/>
            <person name="Adriaenssens E.M."/>
            <person name="Foster-Nyarko E."/>
            <person name="Jarju S."/>
            <person name="Secka A."/>
            <person name="Antonio M."/>
            <person name="Oren A."/>
            <person name="Chaudhuri R.R."/>
            <person name="La Ragione R."/>
            <person name="Hildebrand F."/>
            <person name="Pallen M.J."/>
        </authorList>
    </citation>
    <scope>NUCLEOTIDE SEQUENCE</scope>
    <source>
        <strain evidence="8">B5-657</strain>
    </source>
</reference>
<dbReference type="GO" id="GO:0015744">
    <property type="term" value="P:succinate transport"/>
    <property type="evidence" value="ECO:0007669"/>
    <property type="project" value="TreeGrafter"/>
</dbReference>
<dbReference type="EMBL" id="JAHLFQ010000191">
    <property type="protein sequence ID" value="MBU3804718.1"/>
    <property type="molecule type" value="Genomic_DNA"/>
</dbReference>
<keyword evidence="3" id="KW-0812">Transmembrane</keyword>
<reference evidence="8" key="2">
    <citation type="submission" date="2021-04" db="EMBL/GenBank/DDBJ databases">
        <authorList>
            <person name="Gilroy R."/>
        </authorList>
    </citation>
    <scope>NUCLEOTIDE SEQUENCE</scope>
    <source>
        <strain evidence="8">B5-657</strain>
    </source>
</reference>
<dbReference type="InterPro" id="IPR010619">
    <property type="entry name" value="ThrE-like_N"/>
</dbReference>
<gene>
    <name evidence="8" type="ORF">H9872_08170</name>
</gene>
<evidence type="ECO:0000256" key="3">
    <source>
        <dbReference type="ARBA" id="ARBA00022692"/>
    </source>
</evidence>
<keyword evidence="4" id="KW-1133">Transmembrane helix</keyword>
<comment type="caution">
    <text evidence="8">The sequence shown here is derived from an EMBL/GenBank/DDBJ whole genome shotgun (WGS) entry which is preliminary data.</text>
</comment>
<evidence type="ECO:0000256" key="6">
    <source>
        <dbReference type="ARBA" id="ARBA00034125"/>
    </source>
</evidence>
<dbReference type="InterPro" id="IPR050539">
    <property type="entry name" value="ThrE_Dicarb/AminoAcid_Exp"/>
</dbReference>
<keyword evidence="2" id="KW-1003">Cell membrane</keyword>
<proteinExistence type="inferred from homology"/>
<evidence type="ECO:0000313" key="8">
    <source>
        <dbReference type="EMBL" id="MBU3804718.1"/>
    </source>
</evidence>
<accession>A0A9E2KDR8</accession>
<feature type="domain" description="Threonine/serine exporter-like N-terminal" evidence="7">
    <location>
        <begin position="13"/>
        <end position="125"/>
    </location>
</feature>
<dbReference type="PANTHER" id="PTHR34390">
    <property type="entry name" value="UPF0442 PROTEIN YJJB-RELATED"/>
    <property type="match status" value="1"/>
</dbReference>
<evidence type="ECO:0000256" key="1">
    <source>
        <dbReference type="ARBA" id="ARBA00004651"/>
    </source>
</evidence>
<dbReference type="AlphaFoldDB" id="A0A9E2KDR8"/>
<sequence length="127" mass="14768">MQAEINYEKILNFAVHTGELMLKSGAETYRVEDTITRILKSHHFHSVDTFVIPTGIMVTIERENLSLSTKVVRVKNRSTRLDRVERLNQLSRDYVDGLITLDEGYTRLKEIEQSSSYNPFTVIFWMA</sequence>
<organism evidence="8 9">
    <name type="scientific">Candidatus Cellulosilyticum pullistercoris</name>
    <dbReference type="NCBI Taxonomy" id="2838521"/>
    <lineage>
        <taxon>Bacteria</taxon>
        <taxon>Bacillati</taxon>
        <taxon>Bacillota</taxon>
        <taxon>Clostridia</taxon>
        <taxon>Lachnospirales</taxon>
        <taxon>Cellulosilyticaceae</taxon>
        <taxon>Cellulosilyticum</taxon>
    </lineage>
</organism>